<keyword evidence="2" id="KW-1185">Reference proteome</keyword>
<organism evidence="1 2">
    <name type="scientific">Shewanella violacea (strain JCM 10179 / CIP 106290 / LMG 19151 / DSS12)</name>
    <dbReference type="NCBI Taxonomy" id="637905"/>
    <lineage>
        <taxon>Bacteria</taxon>
        <taxon>Pseudomonadati</taxon>
        <taxon>Pseudomonadota</taxon>
        <taxon>Gammaproteobacteria</taxon>
        <taxon>Alteromonadales</taxon>
        <taxon>Shewanellaceae</taxon>
        <taxon>Shewanella</taxon>
    </lineage>
</organism>
<gene>
    <name evidence="1" type="ordered locus">SVI_3466</name>
</gene>
<dbReference type="HOGENOM" id="CLU_3405427_0_0_6"/>
<dbReference type="EMBL" id="AP011177">
    <property type="protein sequence ID" value="BAJ03437.1"/>
    <property type="molecule type" value="Genomic_DNA"/>
</dbReference>
<evidence type="ECO:0000313" key="1">
    <source>
        <dbReference type="EMBL" id="BAJ03437.1"/>
    </source>
</evidence>
<reference evidence="2" key="1">
    <citation type="journal article" date="2010" name="Mol. Biosyst.">
        <title>Complete genome sequence and comparative analysis of Shewanella violacea, a psychrophilic and piezophilic bacterium from deep sea floor sediments.</title>
        <authorList>
            <person name="Aono E."/>
            <person name="Baba T."/>
            <person name="Ara T."/>
            <person name="Nishi T."/>
            <person name="Nakamichi T."/>
            <person name="Inamoto E."/>
            <person name="Toyonaga H."/>
            <person name="Hasegawa M."/>
            <person name="Takai Y."/>
            <person name="Okumura Y."/>
            <person name="Baba M."/>
            <person name="Tomita M."/>
            <person name="Kato C."/>
            <person name="Oshima T."/>
            <person name="Nakasone K."/>
            <person name="Mori H."/>
        </authorList>
    </citation>
    <scope>NUCLEOTIDE SEQUENCE [LARGE SCALE GENOMIC DNA]</scope>
    <source>
        <strain evidence="2">JCM 10179 / CIP 106290 / LMG 19151 / DSS12</strain>
    </source>
</reference>
<name>D4ZBP2_SHEVD</name>
<dbReference type="KEGG" id="svo:SVI_3466"/>
<dbReference type="STRING" id="637905.SVI_3466"/>
<dbReference type="AlphaFoldDB" id="D4ZBP2"/>
<sequence>MIFYRNKLNQDISPDNHLSLTKFKMAKEKV</sequence>
<accession>D4ZBP2</accession>
<protein>
    <submittedName>
        <fullName evidence="1">Uncharacterized protein</fullName>
    </submittedName>
</protein>
<dbReference type="Proteomes" id="UP000002350">
    <property type="component" value="Chromosome"/>
</dbReference>
<proteinExistence type="predicted"/>
<evidence type="ECO:0000313" key="2">
    <source>
        <dbReference type="Proteomes" id="UP000002350"/>
    </source>
</evidence>